<evidence type="ECO:0000256" key="3">
    <source>
        <dbReference type="ARBA" id="ARBA00022723"/>
    </source>
</evidence>
<keyword evidence="7" id="KW-0411">Iron-sulfur</keyword>
<evidence type="ECO:0000256" key="8">
    <source>
        <dbReference type="PIRSR" id="PIRSR000137-2"/>
    </source>
</evidence>
<keyword evidence="2 9" id="KW-0285">Flavoprotein</keyword>
<protein>
    <submittedName>
        <fullName evidence="11">GMC-type oxidoreductase</fullName>
        <ecNumber evidence="11">1.1.-.-</ecNumber>
    </submittedName>
</protein>
<evidence type="ECO:0000256" key="4">
    <source>
        <dbReference type="ARBA" id="ARBA00022827"/>
    </source>
</evidence>
<dbReference type="AlphaFoldDB" id="A0A9E6XXW2"/>
<feature type="domain" description="4Fe-4S ferredoxin-type" evidence="10">
    <location>
        <begin position="159"/>
        <end position="190"/>
    </location>
</feature>
<dbReference type="InterPro" id="IPR017900">
    <property type="entry name" value="4Fe4S_Fe_S_CS"/>
</dbReference>
<evidence type="ECO:0000313" key="11">
    <source>
        <dbReference type="EMBL" id="UGS36386.1"/>
    </source>
</evidence>
<dbReference type="InterPro" id="IPR007867">
    <property type="entry name" value="GMC_OxRtase_C"/>
</dbReference>
<dbReference type="GO" id="GO:0016614">
    <property type="term" value="F:oxidoreductase activity, acting on CH-OH group of donors"/>
    <property type="evidence" value="ECO:0007669"/>
    <property type="project" value="InterPro"/>
</dbReference>
<dbReference type="GO" id="GO:0051536">
    <property type="term" value="F:iron-sulfur cluster binding"/>
    <property type="evidence" value="ECO:0007669"/>
    <property type="project" value="UniProtKB-KW"/>
</dbReference>
<sequence length="489" mass="53292">MSERFDVVVVGSGAGGGVVAGELARKGRSVLLLEVGPHRTAADFTRWEAHAMHDIWWPIRMAMPSSDPSTGIVALVAGRCVGGSTTINTKVALRATQHEYDKWREASAPVNDRGEPLGPGDLDPYYERVAEVLGMRERTDWLENTRMVSRGFDAVGAHLEPVISYTDENCMKCGSCLQGCPTNAGKSTQNTYISVPWARGQLELRAECHVDRVLVEQGAGGLEARGVEYTDADGARHTVDAGAVVVAGGALNTPQILLRSGVPNPLIGRHLGLHPAMFVFGRFDEPQDAHRVYPITAHCMDFQRDEDGGFVVEAITVQDPIGFTVALCDENGPMWGRPLVDAARDYRHWIGLLLMVNDDNNASVTLDDEGREQFWTDFQPVEIERREKGARFCRDVLEAAGATRILWSSPATTHMQGGCRMGSDPATSVVDSHGESHEVRRLFAGDSSVIPRTLSANPSYTIMALATRLAEHLDADPHGYLQDQRAVVA</sequence>
<dbReference type="RefSeq" id="WP_259316058.1">
    <property type="nucleotide sequence ID" value="NZ_CP087164.1"/>
</dbReference>
<organism evidence="11 12">
    <name type="scientific">Capillimicrobium parvum</name>
    <dbReference type="NCBI Taxonomy" id="2884022"/>
    <lineage>
        <taxon>Bacteria</taxon>
        <taxon>Bacillati</taxon>
        <taxon>Actinomycetota</taxon>
        <taxon>Thermoleophilia</taxon>
        <taxon>Solirubrobacterales</taxon>
        <taxon>Capillimicrobiaceae</taxon>
        <taxon>Capillimicrobium</taxon>
    </lineage>
</organism>
<dbReference type="SUPFAM" id="SSF51905">
    <property type="entry name" value="FAD/NAD(P)-binding domain"/>
    <property type="match status" value="1"/>
</dbReference>
<dbReference type="Proteomes" id="UP001162834">
    <property type="component" value="Chromosome"/>
</dbReference>
<dbReference type="EC" id="1.1.-.-" evidence="11"/>
<evidence type="ECO:0000256" key="9">
    <source>
        <dbReference type="RuleBase" id="RU003968"/>
    </source>
</evidence>
<comment type="similarity">
    <text evidence="1 9">Belongs to the GMC oxidoreductase family.</text>
</comment>
<keyword evidence="6" id="KW-0408">Iron</keyword>
<dbReference type="PROSITE" id="PS00198">
    <property type="entry name" value="4FE4S_FER_1"/>
    <property type="match status" value="1"/>
</dbReference>
<dbReference type="Pfam" id="PF00732">
    <property type="entry name" value="GMC_oxred_N"/>
    <property type="match status" value="1"/>
</dbReference>
<dbReference type="KEGG" id="sbae:DSM104329_02790"/>
<keyword evidence="12" id="KW-1185">Reference proteome</keyword>
<dbReference type="InterPro" id="IPR012132">
    <property type="entry name" value="GMC_OxRdtase"/>
</dbReference>
<dbReference type="PROSITE" id="PS51379">
    <property type="entry name" value="4FE4S_FER_2"/>
    <property type="match status" value="1"/>
</dbReference>
<dbReference type="PIRSF" id="PIRSF000137">
    <property type="entry name" value="Alcohol_oxidase"/>
    <property type="match status" value="1"/>
</dbReference>
<dbReference type="GO" id="GO:0050660">
    <property type="term" value="F:flavin adenine dinucleotide binding"/>
    <property type="evidence" value="ECO:0007669"/>
    <property type="project" value="InterPro"/>
</dbReference>
<dbReference type="Pfam" id="PF05199">
    <property type="entry name" value="GMC_oxred_C"/>
    <property type="match status" value="1"/>
</dbReference>
<name>A0A9E6XXW2_9ACTN</name>
<dbReference type="PROSITE" id="PS00623">
    <property type="entry name" value="GMC_OXRED_1"/>
    <property type="match status" value="1"/>
</dbReference>
<gene>
    <name evidence="11" type="ORF">DSM104329_02790</name>
</gene>
<dbReference type="GO" id="GO:0046872">
    <property type="term" value="F:metal ion binding"/>
    <property type="evidence" value="ECO:0007669"/>
    <property type="project" value="UniProtKB-KW"/>
</dbReference>
<feature type="binding site" evidence="8">
    <location>
        <position position="210"/>
    </location>
    <ligand>
        <name>FAD</name>
        <dbReference type="ChEBI" id="CHEBI:57692"/>
    </ligand>
</feature>
<evidence type="ECO:0000313" key="12">
    <source>
        <dbReference type="Proteomes" id="UP001162834"/>
    </source>
</evidence>
<keyword evidence="5 11" id="KW-0560">Oxidoreductase</keyword>
<proteinExistence type="inferred from homology"/>
<dbReference type="PANTHER" id="PTHR46056:SF12">
    <property type="entry name" value="LONG-CHAIN-ALCOHOL OXIDASE"/>
    <property type="match status" value="1"/>
</dbReference>
<accession>A0A9E6XXW2</accession>
<dbReference type="InterPro" id="IPR036188">
    <property type="entry name" value="FAD/NAD-bd_sf"/>
</dbReference>
<dbReference type="InterPro" id="IPR017896">
    <property type="entry name" value="4Fe4S_Fe-S-bd"/>
</dbReference>
<evidence type="ECO:0000256" key="2">
    <source>
        <dbReference type="ARBA" id="ARBA00022630"/>
    </source>
</evidence>
<comment type="cofactor">
    <cofactor evidence="8">
        <name>FAD</name>
        <dbReference type="ChEBI" id="CHEBI:57692"/>
    </cofactor>
</comment>
<evidence type="ECO:0000259" key="10">
    <source>
        <dbReference type="PROSITE" id="PS51379"/>
    </source>
</evidence>
<evidence type="ECO:0000256" key="6">
    <source>
        <dbReference type="ARBA" id="ARBA00023004"/>
    </source>
</evidence>
<evidence type="ECO:0000256" key="1">
    <source>
        <dbReference type="ARBA" id="ARBA00010790"/>
    </source>
</evidence>
<evidence type="ECO:0000256" key="7">
    <source>
        <dbReference type="ARBA" id="ARBA00023014"/>
    </source>
</evidence>
<keyword evidence="3" id="KW-0479">Metal-binding</keyword>
<keyword evidence="4 8" id="KW-0274">FAD</keyword>
<evidence type="ECO:0000256" key="5">
    <source>
        <dbReference type="ARBA" id="ARBA00023002"/>
    </source>
</evidence>
<dbReference type="EMBL" id="CP087164">
    <property type="protein sequence ID" value="UGS36386.1"/>
    <property type="molecule type" value="Genomic_DNA"/>
</dbReference>
<reference evidence="11" key="1">
    <citation type="journal article" date="2022" name="Int. J. Syst. Evol. Microbiol.">
        <title>Pseudomonas aegrilactucae sp. nov. and Pseudomonas morbosilactucae sp. nov., pathogens causing bacterial rot of lettuce in Japan.</title>
        <authorList>
            <person name="Sawada H."/>
            <person name="Fujikawa T."/>
            <person name="Satou M."/>
        </authorList>
    </citation>
    <scope>NUCLEOTIDE SEQUENCE</scope>
    <source>
        <strain evidence="11">0166_1</strain>
    </source>
</reference>
<dbReference type="Gene3D" id="3.50.50.60">
    <property type="entry name" value="FAD/NAD(P)-binding domain"/>
    <property type="match status" value="2"/>
</dbReference>
<feature type="binding site" evidence="8">
    <location>
        <begin position="88"/>
        <end position="91"/>
    </location>
    <ligand>
        <name>FAD</name>
        <dbReference type="ChEBI" id="CHEBI:57692"/>
    </ligand>
</feature>
<dbReference type="PANTHER" id="PTHR46056">
    <property type="entry name" value="LONG-CHAIN-ALCOHOL OXIDASE"/>
    <property type="match status" value="1"/>
</dbReference>
<dbReference type="InterPro" id="IPR000172">
    <property type="entry name" value="GMC_OxRdtase_N"/>
</dbReference>